<dbReference type="Proteomes" id="UP000093894">
    <property type="component" value="Unassembled WGS sequence"/>
</dbReference>
<dbReference type="EMBL" id="LZLG01000047">
    <property type="protein sequence ID" value="OBJ62014.1"/>
    <property type="molecule type" value="Genomic_DNA"/>
</dbReference>
<dbReference type="RefSeq" id="WP_065055977.1">
    <property type="nucleotide sequence ID" value="NZ_LZKW01000357.1"/>
</dbReference>
<name>A0A853M195_9MYCO</name>
<gene>
    <name evidence="1" type="ORF">A5628_04145</name>
</gene>
<protein>
    <submittedName>
        <fullName evidence="1">Uncharacterized protein</fullName>
    </submittedName>
</protein>
<evidence type="ECO:0000313" key="1">
    <source>
        <dbReference type="EMBL" id="OBJ62014.1"/>
    </source>
</evidence>
<reference evidence="1 2" key="1">
    <citation type="submission" date="2016-06" db="EMBL/GenBank/DDBJ databases">
        <authorList>
            <person name="Sutton G."/>
            <person name="Brinkac L."/>
            <person name="Sanka R."/>
            <person name="Adams M."/>
            <person name="Lau E."/>
            <person name="Garcia-Basteiro A."/>
            <person name="Lopez-Varela E."/>
            <person name="Palencia S."/>
        </authorList>
    </citation>
    <scope>NUCLEOTIDE SEQUENCE [LARGE SCALE GENOMIC DNA]</scope>
    <source>
        <strain evidence="1 2">1164983.0</strain>
    </source>
</reference>
<comment type="caution">
    <text evidence="1">The sequence shown here is derived from an EMBL/GenBank/DDBJ whole genome shotgun (WGS) entry which is preliminary data.</text>
</comment>
<proteinExistence type="predicted"/>
<dbReference type="AlphaFoldDB" id="A0A853M195"/>
<organism evidence="1 2">
    <name type="scientific">Mycobacterium colombiense</name>
    <dbReference type="NCBI Taxonomy" id="339268"/>
    <lineage>
        <taxon>Bacteria</taxon>
        <taxon>Bacillati</taxon>
        <taxon>Actinomycetota</taxon>
        <taxon>Actinomycetes</taxon>
        <taxon>Mycobacteriales</taxon>
        <taxon>Mycobacteriaceae</taxon>
        <taxon>Mycobacterium</taxon>
        <taxon>Mycobacterium avium complex (MAC)</taxon>
    </lineage>
</organism>
<evidence type="ECO:0000313" key="2">
    <source>
        <dbReference type="Proteomes" id="UP000093894"/>
    </source>
</evidence>
<sequence>MEPRLVSRARLLAWDKVDSLQVTLQQRHRRTGQRRRHTRSGQQCRQALMVDLGVVALARIRLQLFPFLPSLAGAQHPQRDEATRP</sequence>
<accession>A0A853M195</accession>